<dbReference type="PANTHER" id="PTHR37691">
    <property type="entry name" value="BLR3518 PROTEIN"/>
    <property type="match status" value="1"/>
</dbReference>
<accession>A0A6S6SEL4</accession>
<name>A0A6S6SEL4_9BACT</name>
<dbReference type="AlphaFoldDB" id="A0A6S6SEL4"/>
<evidence type="ECO:0000313" key="1">
    <source>
        <dbReference type="EMBL" id="CAA6804657.1"/>
    </source>
</evidence>
<sequence>MRILILILLLNVTLLFADSKKIMIDLTTGDTKTFQSRFLSGVPNMIDYFEENNDTAKTVVVIHGDAYKFFIKNLQDSPYKDNKELHNLQDTLRKQLDVLTKKYSVSLEICSIGMKKRNIHTDVLYKFITPIHSAMTGLASWQNQGYAFLPID</sequence>
<organism evidence="1">
    <name type="scientific">uncultured Sulfurovum sp</name>
    <dbReference type="NCBI Taxonomy" id="269237"/>
    <lineage>
        <taxon>Bacteria</taxon>
        <taxon>Pseudomonadati</taxon>
        <taxon>Campylobacterota</taxon>
        <taxon>Epsilonproteobacteria</taxon>
        <taxon>Campylobacterales</taxon>
        <taxon>Sulfurovaceae</taxon>
        <taxon>Sulfurovum</taxon>
        <taxon>environmental samples</taxon>
    </lineage>
</organism>
<dbReference type="Pfam" id="PF02635">
    <property type="entry name" value="DsrE"/>
    <property type="match status" value="1"/>
</dbReference>
<dbReference type="PANTHER" id="PTHR37691:SF1">
    <property type="entry name" value="BLR3518 PROTEIN"/>
    <property type="match status" value="1"/>
</dbReference>
<dbReference type="Gene3D" id="3.40.1260.10">
    <property type="entry name" value="DsrEFH-like"/>
    <property type="match status" value="1"/>
</dbReference>
<dbReference type="InterPro" id="IPR003787">
    <property type="entry name" value="Sulphur_relay_DsrE/F-like"/>
</dbReference>
<evidence type="ECO:0008006" key="2">
    <source>
        <dbReference type="Google" id="ProtNLM"/>
    </source>
</evidence>
<dbReference type="InterPro" id="IPR027396">
    <property type="entry name" value="DsrEFH-like"/>
</dbReference>
<proteinExistence type="predicted"/>
<dbReference type="SUPFAM" id="SSF75169">
    <property type="entry name" value="DsrEFH-like"/>
    <property type="match status" value="1"/>
</dbReference>
<reference evidence="1" key="1">
    <citation type="submission" date="2020-01" db="EMBL/GenBank/DDBJ databases">
        <authorList>
            <person name="Meier V. D."/>
            <person name="Meier V D."/>
        </authorList>
    </citation>
    <scope>NUCLEOTIDE SEQUENCE</scope>
    <source>
        <strain evidence="1">HLG_WM_MAG_04</strain>
    </source>
</reference>
<gene>
    <name evidence="1" type="ORF">HELGO_WM11340</name>
</gene>
<dbReference type="EMBL" id="CACVAX010000012">
    <property type="protein sequence ID" value="CAA6804657.1"/>
    <property type="molecule type" value="Genomic_DNA"/>
</dbReference>
<protein>
    <recommendedName>
        <fullName evidence="2">DsrE family protein</fullName>
    </recommendedName>
</protein>